<dbReference type="EMBL" id="CP106793">
    <property type="protein sequence ID" value="UXY24848.1"/>
    <property type="molecule type" value="Genomic_DNA"/>
</dbReference>
<protein>
    <submittedName>
        <fullName evidence="1">Uncharacterized protein</fullName>
    </submittedName>
</protein>
<name>A0ABY6EG06_9ACTN</name>
<evidence type="ECO:0000313" key="2">
    <source>
        <dbReference type="Proteomes" id="UP001061298"/>
    </source>
</evidence>
<sequence length="60" mass="6706">MDGHYHHTWTFTAICDSQVSAKGPVRELHLVIEDLGEAIRISEDLALPADRLMAFRVSQG</sequence>
<organism evidence="1 2">
    <name type="scientific">Streptomyces cynarae</name>
    <dbReference type="NCBI Taxonomy" id="2981134"/>
    <lineage>
        <taxon>Bacteria</taxon>
        <taxon>Bacillati</taxon>
        <taxon>Actinomycetota</taxon>
        <taxon>Actinomycetes</taxon>
        <taxon>Kitasatosporales</taxon>
        <taxon>Streptomycetaceae</taxon>
        <taxon>Streptomyces</taxon>
    </lineage>
</organism>
<dbReference type="RefSeq" id="WP_263235070.1">
    <property type="nucleotide sequence ID" value="NZ_CP106793.1"/>
</dbReference>
<gene>
    <name evidence="1" type="ORF">N8I84_26135</name>
</gene>
<proteinExistence type="predicted"/>
<keyword evidence="2" id="KW-1185">Reference proteome</keyword>
<evidence type="ECO:0000313" key="1">
    <source>
        <dbReference type="EMBL" id="UXY24848.1"/>
    </source>
</evidence>
<dbReference type="Proteomes" id="UP001061298">
    <property type="component" value="Chromosome"/>
</dbReference>
<accession>A0ABY6EG06</accession>
<reference evidence="1" key="1">
    <citation type="submission" date="2022-10" db="EMBL/GenBank/DDBJ databases">
        <authorList>
            <person name="Mo P."/>
        </authorList>
    </citation>
    <scope>NUCLEOTIDE SEQUENCE</scope>
    <source>
        <strain evidence="1">HUAS 13-4</strain>
    </source>
</reference>